<dbReference type="EMBL" id="SSOP01000969">
    <property type="protein sequence ID" value="KAB5587572.1"/>
    <property type="molecule type" value="Genomic_DNA"/>
</dbReference>
<evidence type="ECO:0000259" key="1">
    <source>
        <dbReference type="Pfam" id="PF17919"/>
    </source>
</evidence>
<dbReference type="Gene3D" id="3.10.20.370">
    <property type="match status" value="1"/>
</dbReference>
<dbReference type="Proteomes" id="UP000383932">
    <property type="component" value="Unassembled WGS sequence"/>
</dbReference>
<accession>A0A5N5Q6Y1</accession>
<proteinExistence type="predicted"/>
<dbReference type="AlphaFoldDB" id="A0A5N5Q6Y1"/>
<feature type="domain" description="Reverse transcriptase/retrotransposon-derived protein RNase H-like" evidence="1">
    <location>
        <begin position="16"/>
        <end position="96"/>
    </location>
</feature>
<dbReference type="OrthoDB" id="3252467at2759"/>
<organism evidence="2 3">
    <name type="scientific">Ceratobasidium theobromae</name>
    <dbReference type="NCBI Taxonomy" id="1582974"/>
    <lineage>
        <taxon>Eukaryota</taxon>
        <taxon>Fungi</taxon>
        <taxon>Dikarya</taxon>
        <taxon>Basidiomycota</taxon>
        <taxon>Agaricomycotina</taxon>
        <taxon>Agaricomycetes</taxon>
        <taxon>Cantharellales</taxon>
        <taxon>Ceratobasidiaceae</taxon>
        <taxon>Ceratobasidium</taxon>
    </lineage>
</organism>
<dbReference type="InterPro" id="IPR041577">
    <property type="entry name" value="RT_RNaseH_2"/>
</dbReference>
<dbReference type="InterPro" id="IPR043502">
    <property type="entry name" value="DNA/RNA_pol_sf"/>
</dbReference>
<dbReference type="Pfam" id="PF17919">
    <property type="entry name" value="RT_RNaseH_2"/>
    <property type="match status" value="1"/>
</dbReference>
<evidence type="ECO:0000313" key="3">
    <source>
        <dbReference type="Proteomes" id="UP000383932"/>
    </source>
</evidence>
<keyword evidence="3" id="KW-1185">Reference proteome</keyword>
<evidence type="ECO:0000313" key="2">
    <source>
        <dbReference type="EMBL" id="KAB5587572.1"/>
    </source>
</evidence>
<gene>
    <name evidence="2" type="ORF">CTheo_8989</name>
</gene>
<name>A0A5N5Q6Y1_9AGAM</name>
<reference evidence="2 3" key="1">
    <citation type="journal article" date="2019" name="Fungal Biol. Biotechnol.">
        <title>Draft genome sequence of fastidious pathogen Ceratobasidium theobromae, which causes vascular-streak dieback in Theobroma cacao.</title>
        <authorList>
            <person name="Ali S.S."/>
            <person name="Asman A."/>
            <person name="Shao J."/>
            <person name="Firmansyah A.P."/>
            <person name="Susilo A.W."/>
            <person name="Rosmana A."/>
            <person name="McMahon P."/>
            <person name="Junaid M."/>
            <person name="Guest D."/>
            <person name="Kheng T.Y."/>
            <person name="Meinhardt L.W."/>
            <person name="Bailey B.A."/>
        </authorList>
    </citation>
    <scope>NUCLEOTIDE SEQUENCE [LARGE SCALE GENOMIC DNA]</scope>
    <source>
        <strain evidence="2 3">CT2</strain>
    </source>
</reference>
<comment type="caution">
    <text evidence="2">The sequence shown here is derived from an EMBL/GenBank/DDBJ whole genome shotgun (WGS) entry which is preliminary data.</text>
</comment>
<protein>
    <submittedName>
        <fullName evidence="2">Retrotransposable element Tf2</fullName>
    </submittedName>
</protein>
<dbReference type="SUPFAM" id="SSF56672">
    <property type="entry name" value="DNA/RNA polymerases"/>
    <property type="match status" value="1"/>
</dbReference>
<dbReference type="PANTHER" id="PTHR34072">
    <property type="entry name" value="ENZYMATIC POLYPROTEIN-RELATED"/>
    <property type="match status" value="1"/>
</dbReference>
<sequence length="96" mass="10479">MPFDVPNTEEPFLEGEAQQAAFKAIKVDMSKEPTPAHPNKNKPYFLETDAPGSATGAVLSQKGEDGRLHPVAFMSSSFSPAEMNYDTHEKELLAIV</sequence>